<dbReference type="GO" id="GO:0006629">
    <property type="term" value="P:lipid metabolic process"/>
    <property type="evidence" value="ECO:0007669"/>
    <property type="project" value="UniProtKB-ARBA"/>
</dbReference>
<name>A0A0P6CJY2_9CRUS</name>
<dbReference type="PRINTS" id="PR00081">
    <property type="entry name" value="GDHRDH"/>
</dbReference>
<gene>
    <name evidence="9" type="ORF">APZ42_028678</name>
</gene>
<dbReference type="InterPro" id="IPR057326">
    <property type="entry name" value="KR_dom"/>
</dbReference>
<dbReference type="EMBL" id="LRGB01002451">
    <property type="protein sequence ID" value="KZS07561.1"/>
    <property type="molecule type" value="Genomic_DNA"/>
</dbReference>
<keyword evidence="6" id="KW-0472">Membrane</keyword>
<dbReference type="GO" id="GO:0016020">
    <property type="term" value="C:membrane"/>
    <property type="evidence" value="ECO:0007669"/>
    <property type="project" value="TreeGrafter"/>
</dbReference>
<organism evidence="8">
    <name type="scientific">Daphnia magna</name>
    <dbReference type="NCBI Taxonomy" id="35525"/>
    <lineage>
        <taxon>Eukaryota</taxon>
        <taxon>Metazoa</taxon>
        <taxon>Ecdysozoa</taxon>
        <taxon>Arthropoda</taxon>
        <taxon>Crustacea</taxon>
        <taxon>Branchiopoda</taxon>
        <taxon>Diplostraca</taxon>
        <taxon>Cladocera</taxon>
        <taxon>Anomopoda</taxon>
        <taxon>Daphniidae</taxon>
        <taxon>Daphnia</taxon>
    </lineage>
</organism>
<keyword evidence="6" id="KW-1133">Transmembrane helix</keyword>
<dbReference type="EMBL" id="GDIQ01069960">
    <property type="protein sequence ID" value="JAN24777.1"/>
    <property type="molecule type" value="Transcribed_RNA"/>
</dbReference>
<evidence type="ECO:0000256" key="5">
    <source>
        <dbReference type="SAM" id="MobiDB-lite"/>
    </source>
</evidence>
<feature type="domain" description="Ketoreductase" evidence="7">
    <location>
        <begin position="93"/>
        <end position="283"/>
    </location>
</feature>
<keyword evidence="2" id="KW-0560">Oxidoreductase</keyword>
<dbReference type="STRING" id="35525.A0A0P6CJY2"/>
<dbReference type="InterPro" id="IPR020904">
    <property type="entry name" value="Sc_DH/Rdtase_CS"/>
</dbReference>
<dbReference type="Gene3D" id="3.40.50.720">
    <property type="entry name" value="NAD(P)-binding Rossmann-like Domain"/>
    <property type="match status" value="1"/>
</dbReference>
<feature type="region of interest" description="Disordered" evidence="5">
    <location>
        <begin position="1"/>
        <end position="27"/>
    </location>
</feature>
<protein>
    <submittedName>
        <fullName evidence="8">Dehydrogenase/reductase SDR family member 7C-B</fullName>
    </submittedName>
    <submittedName>
        <fullName evidence="9">Dehydrogenase/reductase SDR family protein 7</fullName>
    </submittedName>
</protein>
<evidence type="ECO:0000256" key="4">
    <source>
        <dbReference type="RuleBase" id="RU000363"/>
    </source>
</evidence>
<dbReference type="Proteomes" id="UP000076858">
    <property type="component" value="Unassembled WGS sequence"/>
</dbReference>
<keyword evidence="10" id="KW-1185">Reference proteome</keyword>
<feature type="compositionally biased region" description="Polar residues" evidence="5">
    <location>
        <begin position="1"/>
        <end position="18"/>
    </location>
</feature>
<dbReference type="SMART" id="SM00822">
    <property type="entry name" value="PKS_KR"/>
    <property type="match status" value="1"/>
</dbReference>
<evidence type="ECO:0000256" key="3">
    <source>
        <dbReference type="ARBA" id="ARBA00037096"/>
    </source>
</evidence>
<dbReference type="PRINTS" id="PR00080">
    <property type="entry name" value="SDRFAMILY"/>
</dbReference>
<evidence type="ECO:0000256" key="1">
    <source>
        <dbReference type="ARBA" id="ARBA00006484"/>
    </source>
</evidence>
<reference evidence="9 10" key="2">
    <citation type="submission" date="2016-03" db="EMBL/GenBank/DDBJ databases">
        <title>EvidentialGene: Evidence-directed Construction of Genes on Genomes.</title>
        <authorList>
            <person name="Gilbert D.G."/>
            <person name="Choi J.-H."/>
            <person name="Mockaitis K."/>
            <person name="Colbourne J."/>
            <person name="Pfrender M."/>
        </authorList>
    </citation>
    <scope>NUCLEOTIDE SEQUENCE [LARGE SCALE GENOMIC DNA]</scope>
    <source>
        <strain evidence="9 10">Xinb3</strain>
        <tissue evidence="9">Complete organism</tissue>
    </source>
</reference>
<proteinExistence type="inferred from homology"/>
<sequence length="363" mass="39747">MKLSSGGDSSETITTTDGTIPLGSLESPSKTGPDVNILKLPFQGNFLSNCVKKLLNSFACLLFLPLTLVGRLIEAFFALKQRISKHDSSLEGKVVLITGASSGLGEALAKCLYTEGCKLIIASRRYTELDRVKEQLLGSGLRKGTIYPPVIIQLDLQDFVNLPDKVRTILGVYGYIDILVNNAGISYRGEVTDTSLEVDAKVMNINYFGTVALTKALLPSMIVRQSGHIVMIGSLQAKLAIPFRSAYAASKHALQAFSDSLRAEVDHRNIDVTVVNPGYIRTSLSVNALTGRGDKYGQMDETTESGTDPLQAAYQIVIAIKRKTQELMLCSVFYRLAVLFRAILPSVYFKMMARRALRAKKIR</sequence>
<evidence type="ECO:0000313" key="9">
    <source>
        <dbReference type="EMBL" id="KZS07561.1"/>
    </source>
</evidence>
<keyword evidence="6" id="KW-0812">Transmembrane</keyword>
<dbReference type="OrthoDB" id="5307821at2759"/>
<dbReference type="CDD" id="cd05332">
    <property type="entry name" value="11beta-HSD1_like_SDR_c"/>
    <property type="match status" value="1"/>
</dbReference>
<feature type="transmembrane region" description="Helical" evidence="6">
    <location>
        <begin position="332"/>
        <end position="353"/>
    </location>
</feature>
<dbReference type="EMBL" id="GDIQ01090203">
    <property type="protein sequence ID" value="JAN04534.1"/>
    <property type="molecule type" value="Transcribed_RNA"/>
</dbReference>
<evidence type="ECO:0000313" key="10">
    <source>
        <dbReference type="Proteomes" id="UP000076858"/>
    </source>
</evidence>
<evidence type="ECO:0000259" key="7">
    <source>
        <dbReference type="SMART" id="SM00822"/>
    </source>
</evidence>
<reference evidence="8" key="1">
    <citation type="submission" date="2015-10" db="EMBL/GenBank/DDBJ databases">
        <title>EvidentialGene: Evidence-directed Construction of Complete mRNA Transcriptomes without Genomes.</title>
        <authorList>
            <person name="Gilbert D.G."/>
        </authorList>
    </citation>
    <scope>NUCLEOTIDE SEQUENCE</scope>
</reference>
<dbReference type="GO" id="GO:0016491">
    <property type="term" value="F:oxidoreductase activity"/>
    <property type="evidence" value="ECO:0007669"/>
    <property type="project" value="UniProtKB-KW"/>
</dbReference>
<dbReference type="PANTHER" id="PTHR44196:SF1">
    <property type="entry name" value="DEHYDROGENASE_REDUCTASE SDR FAMILY MEMBER 7B"/>
    <property type="match status" value="1"/>
</dbReference>
<dbReference type="SUPFAM" id="SSF51735">
    <property type="entry name" value="NAD(P)-binding Rossmann-fold domains"/>
    <property type="match status" value="1"/>
</dbReference>
<evidence type="ECO:0000313" key="8">
    <source>
        <dbReference type="EMBL" id="JAN04534.1"/>
    </source>
</evidence>
<dbReference type="Pfam" id="PF00106">
    <property type="entry name" value="adh_short"/>
    <property type="match status" value="1"/>
</dbReference>
<comment type="similarity">
    <text evidence="1 4">Belongs to the short-chain dehydrogenases/reductases (SDR) family.</text>
</comment>
<dbReference type="PANTHER" id="PTHR44196">
    <property type="entry name" value="DEHYDROGENASE/REDUCTASE SDR FAMILY MEMBER 7B"/>
    <property type="match status" value="1"/>
</dbReference>
<dbReference type="AlphaFoldDB" id="A0A0P6CJY2"/>
<accession>A0A0P6CJY2</accession>
<evidence type="ECO:0000256" key="2">
    <source>
        <dbReference type="ARBA" id="ARBA00023002"/>
    </source>
</evidence>
<dbReference type="InterPro" id="IPR036291">
    <property type="entry name" value="NAD(P)-bd_dom_sf"/>
</dbReference>
<comment type="function">
    <text evidence="3">Putative oxidoreductase.</text>
</comment>
<evidence type="ECO:0000256" key="6">
    <source>
        <dbReference type="SAM" id="Phobius"/>
    </source>
</evidence>
<dbReference type="PROSITE" id="PS00061">
    <property type="entry name" value="ADH_SHORT"/>
    <property type="match status" value="1"/>
</dbReference>
<dbReference type="InterPro" id="IPR002347">
    <property type="entry name" value="SDR_fam"/>
</dbReference>